<reference evidence="1 2" key="1">
    <citation type="submission" date="2018-10" db="EMBL/GenBank/DDBJ databases">
        <title>A high-quality apple genome assembly.</title>
        <authorList>
            <person name="Hu J."/>
        </authorList>
    </citation>
    <scope>NUCLEOTIDE SEQUENCE [LARGE SCALE GENOMIC DNA]</scope>
    <source>
        <strain evidence="2">cv. HFTH1</strain>
        <tissue evidence="1">Young leaf</tissue>
    </source>
</reference>
<evidence type="ECO:0000313" key="2">
    <source>
        <dbReference type="Proteomes" id="UP000290289"/>
    </source>
</evidence>
<dbReference type="InterPro" id="IPR027417">
    <property type="entry name" value="P-loop_NTPase"/>
</dbReference>
<evidence type="ECO:0000313" key="1">
    <source>
        <dbReference type="EMBL" id="RXH87754.1"/>
    </source>
</evidence>
<protein>
    <recommendedName>
        <fullName evidence="3">ABC transporter domain-containing protein</fullName>
    </recommendedName>
</protein>
<dbReference type="STRING" id="3750.A0A498J068"/>
<evidence type="ECO:0008006" key="3">
    <source>
        <dbReference type="Google" id="ProtNLM"/>
    </source>
</evidence>
<proteinExistence type="predicted"/>
<sequence>MTLLLGRPGCGKTTLFMTLAGKLSQPLKLHKTAGRHSIVLIINVFSLGDRVGFGHEGYQQVVPHTDAVLEPAMQGRDMIRHAFGIPILDKIHKHKAKHEFVSRITVIS</sequence>
<accession>A0A498J068</accession>
<dbReference type="Proteomes" id="UP000290289">
    <property type="component" value="Chromosome 10"/>
</dbReference>
<name>A0A498J068_MALDO</name>
<comment type="caution">
    <text evidence="1">The sequence shown here is derived from an EMBL/GenBank/DDBJ whole genome shotgun (WGS) entry which is preliminary data.</text>
</comment>
<organism evidence="1 2">
    <name type="scientific">Malus domestica</name>
    <name type="common">Apple</name>
    <name type="synonym">Pyrus malus</name>
    <dbReference type="NCBI Taxonomy" id="3750"/>
    <lineage>
        <taxon>Eukaryota</taxon>
        <taxon>Viridiplantae</taxon>
        <taxon>Streptophyta</taxon>
        <taxon>Embryophyta</taxon>
        <taxon>Tracheophyta</taxon>
        <taxon>Spermatophyta</taxon>
        <taxon>Magnoliopsida</taxon>
        <taxon>eudicotyledons</taxon>
        <taxon>Gunneridae</taxon>
        <taxon>Pentapetalae</taxon>
        <taxon>rosids</taxon>
        <taxon>fabids</taxon>
        <taxon>Rosales</taxon>
        <taxon>Rosaceae</taxon>
        <taxon>Amygdaloideae</taxon>
        <taxon>Maleae</taxon>
        <taxon>Malus</taxon>
    </lineage>
</organism>
<dbReference type="AlphaFoldDB" id="A0A498J068"/>
<gene>
    <name evidence="1" type="ORF">DVH24_034654</name>
</gene>
<keyword evidence="2" id="KW-1185">Reference proteome</keyword>
<dbReference type="Gene3D" id="3.40.50.300">
    <property type="entry name" value="P-loop containing nucleotide triphosphate hydrolases"/>
    <property type="match status" value="1"/>
</dbReference>
<dbReference type="SUPFAM" id="SSF52540">
    <property type="entry name" value="P-loop containing nucleoside triphosphate hydrolases"/>
    <property type="match status" value="1"/>
</dbReference>
<dbReference type="EMBL" id="RDQH01000336">
    <property type="protein sequence ID" value="RXH87754.1"/>
    <property type="molecule type" value="Genomic_DNA"/>
</dbReference>